<keyword evidence="3" id="KW-1185">Reference proteome</keyword>
<sequence length="124" mass="13800">MREVDKIYQKDTGTSLRDDEPSKTETVSSGKQSKPRDESKSGSEVDIECHICNTNLRISSAEQTETVLAHFIVHYAKEYGAERFSCCHCNQTSARREGVCVCYCVAGSDVRLPPRGTSWMSCKG</sequence>
<dbReference type="EMBL" id="LIAE01010257">
    <property type="protein sequence ID" value="PAV64490.1"/>
    <property type="molecule type" value="Genomic_DNA"/>
</dbReference>
<reference evidence="2 3" key="1">
    <citation type="journal article" date="2017" name="Curr. Biol.">
        <title>Genome architecture and evolution of a unichromosomal asexual nematode.</title>
        <authorList>
            <person name="Fradin H."/>
            <person name="Zegar C."/>
            <person name="Gutwein M."/>
            <person name="Lucas J."/>
            <person name="Kovtun M."/>
            <person name="Corcoran D."/>
            <person name="Baugh L.R."/>
            <person name="Kiontke K."/>
            <person name="Gunsalus K."/>
            <person name="Fitch D.H."/>
            <person name="Piano F."/>
        </authorList>
    </citation>
    <scope>NUCLEOTIDE SEQUENCE [LARGE SCALE GENOMIC DNA]</scope>
    <source>
        <strain evidence="2">PF1309</strain>
    </source>
</reference>
<evidence type="ECO:0000313" key="2">
    <source>
        <dbReference type="EMBL" id="PAV64490.1"/>
    </source>
</evidence>
<comment type="caution">
    <text evidence="2">The sequence shown here is derived from an EMBL/GenBank/DDBJ whole genome shotgun (WGS) entry which is preliminary data.</text>
</comment>
<gene>
    <name evidence="2" type="ORF">WR25_21118</name>
</gene>
<proteinExistence type="predicted"/>
<name>A0A2A2JS35_9BILA</name>
<dbReference type="AlphaFoldDB" id="A0A2A2JS35"/>
<evidence type="ECO:0000256" key="1">
    <source>
        <dbReference type="SAM" id="MobiDB-lite"/>
    </source>
</evidence>
<organism evidence="2 3">
    <name type="scientific">Diploscapter pachys</name>
    <dbReference type="NCBI Taxonomy" id="2018661"/>
    <lineage>
        <taxon>Eukaryota</taxon>
        <taxon>Metazoa</taxon>
        <taxon>Ecdysozoa</taxon>
        <taxon>Nematoda</taxon>
        <taxon>Chromadorea</taxon>
        <taxon>Rhabditida</taxon>
        <taxon>Rhabditina</taxon>
        <taxon>Rhabditomorpha</taxon>
        <taxon>Rhabditoidea</taxon>
        <taxon>Rhabditidae</taxon>
        <taxon>Diploscapter</taxon>
    </lineage>
</organism>
<accession>A0A2A2JS35</accession>
<dbReference type="Proteomes" id="UP000218231">
    <property type="component" value="Unassembled WGS sequence"/>
</dbReference>
<feature type="compositionally biased region" description="Basic and acidic residues" evidence="1">
    <location>
        <begin position="34"/>
        <end position="44"/>
    </location>
</feature>
<protein>
    <submittedName>
        <fullName evidence="2">Uncharacterized protein</fullName>
    </submittedName>
</protein>
<evidence type="ECO:0000313" key="3">
    <source>
        <dbReference type="Proteomes" id="UP000218231"/>
    </source>
</evidence>
<feature type="region of interest" description="Disordered" evidence="1">
    <location>
        <begin position="1"/>
        <end position="44"/>
    </location>
</feature>